<keyword evidence="3" id="KW-1185">Reference proteome</keyword>
<evidence type="ECO:0000313" key="2">
    <source>
        <dbReference type="EMBL" id="ANJ20770.1"/>
    </source>
</evidence>
<dbReference type="Proteomes" id="UP000259976">
    <property type="component" value="Segment"/>
</dbReference>
<accession>A0A191VYI3</accession>
<dbReference type="Gene3D" id="2.60.40.3350">
    <property type="match status" value="1"/>
</dbReference>
<dbReference type="EMBL" id="KU885989">
    <property type="protein sequence ID" value="ANJ20770.1"/>
    <property type="molecule type" value="Genomic_DNA"/>
</dbReference>
<sequence>MSEPVKYEFIRGDDFVIPMSLTNPDNNGLPVDITGWTITSQVRYSKKLISDLQVVITDATQGAFTISAPTSETQVWPARELKCDIQFDRPGDGRVSSQTFIIDVSEDQTQ</sequence>
<proteinExistence type="predicted"/>
<dbReference type="Pfam" id="PF10651">
    <property type="entry name" value="BppU_N"/>
    <property type="match status" value="1"/>
</dbReference>
<dbReference type="InterPro" id="IPR018913">
    <property type="entry name" value="BppU_N"/>
</dbReference>
<protein>
    <submittedName>
        <fullName evidence="2">Virion protein</fullName>
    </submittedName>
</protein>
<gene>
    <name evidence="2" type="ORF">RDp01_gp36</name>
</gene>
<organism evidence="2 3">
    <name type="scientific">Roseobacter phage RD-1410W1-01</name>
    <dbReference type="NCBI Taxonomy" id="1815984"/>
    <lineage>
        <taxon>Viruses</taxon>
        <taxon>Duplodnaviria</taxon>
        <taxon>Heunggongvirae</taxon>
        <taxon>Uroviricota</taxon>
        <taxon>Caudoviricetes</taxon>
        <taxon>Schitoviridae</taxon>
        <taxon>Rhodovirinae</taxon>
        <taxon>Aoqinvirus</taxon>
        <taxon>Aoqinvirus RD1410W101</taxon>
    </lineage>
</organism>
<reference evidence="2 3" key="1">
    <citation type="journal article" date="2016" name="Curr. Microbiol.">
        <title>Characterization and Complete Genome Sequences of Three N4-Like Roseobacter Phages Isolated from the South China Sea.</title>
        <authorList>
            <person name="Li B."/>
            <person name="Zhang S."/>
            <person name="Long L."/>
            <person name="Huang S."/>
        </authorList>
    </citation>
    <scope>NUCLEOTIDE SEQUENCE [LARGE SCALE GENOMIC DNA]</scope>
</reference>
<feature type="domain" description="BppU N-terminal" evidence="1">
    <location>
        <begin position="26"/>
        <end position="108"/>
    </location>
</feature>
<evidence type="ECO:0000313" key="3">
    <source>
        <dbReference type="Proteomes" id="UP000259976"/>
    </source>
</evidence>
<name>A0A191VYI3_9CAUD</name>
<evidence type="ECO:0000259" key="1">
    <source>
        <dbReference type="Pfam" id="PF10651"/>
    </source>
</evidence>